<dbReference type="InterPro" id="IPR036457">
    <property type="entry name" value="PPM-type-like_dom_sf"/>
</dbReference>
<protein>
    <recommendedName>
        <fullName evidence="3">PPM-type phosphatase domain-containing protein</fullName>
    </recommendedName>
</protein>
<dbReference type="SUPFAM" id="SSF81606">
    <property type="entry name" value="PP2C-like"/>
    <property type="match status" value="1"/>
</dbReference>
<evidence type="ECO:0008006" key="3">
    <source>
        <dbReference type="Google" id="ProtNLM"/>
    </source>
</evidence>
<evidence type="ECO:0000313" key="2">
    <source>
        <dbReference type="EMBL" id="CAD8699109.1"/>
    </source>
</evidence>
<evidence type="ECO:0000256" key="1">
    <source>
        <dbReference type="SAM" id="MobiDB-lite"/>
    </source>
</evidence>
<name>A0A7S0S7S1_9CHLO</name>
<feature type="region of interest" description="Disordered" evidence="1">
    <location>
        <begin position="30"/>
        <end position="49"/>
    </location>
</feature>
<reference evidence="2" key="1">
    <citation type="submission" date="2021-01" db="EMBL/GenBank/DDBJ databases">
        <authorList>
            <person name="Corre E."/>
            <person name="Pelletier E."/>
            <person name="Niang G."/>
            <person name="Scheremetjew M."/>
            <person name="Finn R."/>
            <person name="Kale V."/>
            <person name="Holt S."/>
            <person name="Cochrane G."/>
            <person name="Meng A."/>
            <person name="Brown T."/>
            <person name="Cohen L."/>
        </authorList>
    </citation>
    <scope>NUCLEOTIDE SEQUENCE</scope>
    <source>
        <strain evidence="2">SL-175</strain>
    </source>
</reference>
<dbReference type="EMBL" id="HBFC01003383">
    <property type="protein sequence ID" value="CAD8699109.1"/>
    <property type="molecule type" value="Transcribed_RNA"/>
</dbReference>
<dbReference type="PANTHER" id="PTHR12320:SF1">
    <property type="entry name" value="PROTEIN PHOSPHATASE PTC7 HOMOLOG"/>
    <property type="match status" value="1"/>
</dbReference>
<feature type="region of interest" description="Disordered" evidence="1">
    <location>
        <begin position="921"/>
        <end position="978"/>
    </location>
</feature>
<sequence>MRNCLLRVEKISYGPWLNCIGGIEHRDAPGHDLNPLHQRDSENQLQSPRDGGADVVMLCLHDKMFGDTHTDLLAALHGAKFFERLCDEDSTQRFMMVRTGKGGDELNDLNFLKREDKKKKWSKDERDRTKGSHDYLRTILMETCTEEDDIQKLRLVENACNATPKHLSLRHFFANAVLSNPEEAEKKFTLSIDDQLRLCNVSDLYGSFDFLCGQKLRRKLDKLGAVLQPLKEILDDEEKLLKDFTDKDKSVVKRTVIKHLEKQRVLCSTGGKPKDEHDSLMIEINKEAEFASLEKEVELTVNVFFQHNTTTESLEVFDHPAYTAVDWFNAVEPILAHLTRSSESPVPIVNHLSVIQHVNTVRSMLRNNKQHISRVTAVQGKETSTVMCTLTDVLVRFDNVNRQHLGEMLANLRTLLQGAVSIVTKVMFENMVKTYRVWRGNQGDQDELDLELKVVKEIFDDYFKGDTEFTTMIDDVCSPNGTSATNVYHSVSFESYEKQLEKTCKIFFGKRQGGEPPASCSMIQLDSTLTGRPKCAAALTALVESDMRGLLLQAREDVCSQFVVSATAAAKIFKAGLVEKAKTMFQDGILWGYWNHVKCTIERKEHANDKLARALRDTRECCMVVQARVQQSCSALPALGNTFPVLDSVDRVADQLGRRQEDSTLTRLIQYGTPMVSTLKRLAVARARETKNPDKILQLPALREMPDTPDLSELVELIQLKKDTVIEIAKDLFPSIQRQTIDDGAAFWHEYNVKLESNLEGTNLIPWIPDESDATADPGTVRHSVESLVLATCERISVLNNNLPLKNDVTQVTRWLAREYRDGDPEQPNVFKDPDNLKKVSQPGELASLLAGIRDWCLEFRINVLLVTGCKVILILGEEIFDHVFGRAFPLALRYQEGGALSMEALKLAEPDLVPSQLSFPIEGGMTTRDKKRKADDVQATDAVSPSQAAADPEPMPGTNVLQAMSPPPSPSAFQEQAVNDPSSAPLVMGPMGSKMLQSLFSLFYNERGAPPIIPWTQPLENVEYRISGRTGRPVAVIKLIKHKHSRALESIPLYMNEYKELRGICGAFVETSEYNVPYQDSYTHIRPGDDAVFAQSTFGVVNDGVGGANGPKALALQGAHPSRDKALLLKRELTVEASRFADNPIEQKDLLERQDTRNVALTIMRRALMNARQKHVDVNYDWNALGSTTSTLTILVRNQLHIVTLGDSQVCVMVPIRSGGRGSNGGYKCVHLSKPKYGLHDNMSHRPPIQVNLNRGSSDEREIRDFLTHYSYNEIIEVPEGAIILAGSDGLFDNLLGESHAEVYVPGDAQCKAHYTHRDEVEAAKKLALERFFRVGHSHIKAFADDLWSRVYGFMWDRSQGLGKQDDCGFWMGRVSYKPPPADPRDGEDRGWVKSSNHYWWKRVIPFNIRPVKNPSIHQPNLDASHNRNKATLNEGYAKHIRFHGPPRTT</sequence>
<accession>A0A7S0S7S1</accession>
<gene>
    <name evidence="2" type="ORF">MANT1106_LOCUS1790</name>
</gene>
<dbReference type="InterPro" id="IPR039123">
    <property type="entry name" value="PPTC7"/>
</dbReference>
<dbReference type="PANTHER" id="PTHR12320">
    <property type="entry name" value="PROTEIN PHOSPHATASE 2C"/>
    <property type="match status" value="1"/>
</dbReference>
<proteinExistence type="predicted"/>
<organism evidence="2">
    <name type="scientific">Mantoniella antarctica</name>
    <dbReference type="NCBI Taxonomy" id="81844"/>
    <lineage>
        <taxon>Eukaryota</taxon>
        <taxon>Viridiplantae</taxon>
        <taxon>Chlorophyta</taxon>
        <taxon>Mamiellophyceae</taxon>
        <taxon>Mamiellales</taxon>
        <taxon>Mamiellaceae</taxon>
        <taxon>Mantoniella</taxon>
    </lineage>
</organism>
<dbReference type="Gene3D" id="3.60.40.10">
    <property type="entry name" value="PPM-type phosphatase domain"/>
    <property type="match status" value="1"/>
</dbReference>
<dbReference type="GO" id="GO:0004722">
    <property type="term" value="F:protein serine/threonine phosphatase activity"/>
    <property type="evidence" value="ECO:0007669"/>
    <property type="project" value="TreeGrafter"/>
</dbReference>